<gene>
    <name evidence="1" type="ORF">CcrPW_gp046</name>
</gene>
<reference evidence="2" key="1">
    <citation type="submission" date="2018-07" db="EMBL/GenBank/DDBJ databases">
        <title>Giant CbK-like Caulobacter bacteriophages have genetically divergent genomes.</title>
        <authorList>
            <person name="Wilson K.M."/>
            <person name="Ely B."/>
        </authorList>
    </citation>
    <scope>NUCLEOTIDE SEQUENCE [LARGE SCALE GENOMIC DNA]</scope>
</reference>
<protein>
    <submittedName>
        <fullName evidence="1">Uncharacterized protein</fullName>
    </submittedName>
</protein>
<proteinExistence type="predicted"/>
<reference evidence="1 2" key="2">
    <citation type="submission" date="2018-09" db="EMBL/GenBank/DDBJ databases">
        <title>Giant CbK-like Caulobacter bacteriophages have genetically divergent genomes.</title>
        <authorList>
            <person name="Wilson K."/>
            <person name="Ely B."/>
        </authorList>
    </citation>
    <scope>NUCLEOTIDE SEQUENCE [LARGE SCALE GENOMIC DNA]</scope>
</reference>
<accession>A0A385EC54</accession>
<evidence type="ECO:0000313" key="1">
    <source>
        <dbReference type="EMBL" id="AXQ68585.1"/>
    </source>
</evidence>
<dbReference type="EMBL" id="MH588545">
    <property type="protein sequence ID" value="AXQ68585.1"/>
    <property type="molecule type" value="Genomic_DNA"/>
</dbReference>
<sequence length="106" mass="10896">MSFSTEENDRAFVRGGAGGVAYSGGGSAYAQGGAGGTAYVGGGPSIDAQLAQQRIDNLRAIALRQAVDAQASKFERDGESLDADLIIRSARQFYAFLSGDTPTSEG</sequence>
<keyword evidence="2" id="KW-1185">Reference proteome</keyword>
<dbReference type="Proteomes" id="UP000259026">
    <property type="component" value="Segment"/>
</dbReference>
<name>A0A385EC54_9CAUD</name>
<organism evidence="1 2">
    <name type="scientific">Caulobacter phage CcrPW</name>
    <dbReference type="NCBI Taxonomy" id="2283271"/>
    <lineage>
        <taxon>Viruses</taxon>
        <taxon>Duplodnaviria</taxon>
        <taxon>Heunggongvirae</taxon>
        <taxon>Uroviricota</taxon>
        <taxon>Caudoviricetes</taxon>
        <taxon>Jeanschmidtviridae</taxon>
        <taxon>Colossusvirus</taxon>
        <taxon>Colossusvirus PW</taxon>
    </lineage>
</organism>
<evidence type="ECO:0000313" key="2">
    <source>
        <dbReference type="Proteomes" id="UP000259026"/>
    </source>
</evidence>